<feature type="domain" description="UBP-type" evidence="2">
    <location>
        <begin position="1"/>
        <end position="100"/>
    </location>
</feature>
<feature type="compositionally biased region" description="Pro residues" evidence="1">
    <location>
        <begin position="88"/>
        <end position="102"/>
    </location>
</feature>
<organism evidence="3 4">
    <name type="scientific">Streptomyces uncialis</name>
    <dbReference type="NCBI Taxonomy" id="1048205"/>
    <lineage>
        <taxon>Bacteria</taxon>
        <taxon>Bacillati</taxon>
        <taxon>Actinomycetota</taxon>
        <taxon>Actinomycetes</taxon>
        <taxon>Kitasatosporales</taxon>
        <taxon>Streptomycetaceae</taxon>
        <taxon>Streptomyces</taxon>
    </lineage>
</organism>
<dbReference type="RefSeq" id="WP_073786219.1">
    <property type="nucleotide sequence ID" value="NZ_CP109290.1"/>
</dbReference>
<proteinExistence type="predicted"/>
<comment type="caution">
    <text evidence="3">The sequence shown here is derived from an EMBL/GenBank/DDBJ whole genome shotgun (WGS) entry which is preliminary data.</text>
</comment>
<reference evidence="3 4" key="1">
    <citation type="submission" date="2015-06" db="EMBL/GenBank/DDBJ databases">
        <title>Cloning and characterization of the uncialamcin biosynthetic gene cluster.</title>
        <authorList>
            <person name="Yan X."/>
            <person name="Huang T."/>
            <person name="Ge H."/>
            <person name="Shen B."/>
        </authorList>
    </citation>
    <scope>NUCLEOTIDE SEQUENCE [LARGE SCALE GENOMIC DNA]</scope>
    <source>
        <strain evidence="3 4">DCA2648</strain>
    </source>
</reference>
<dbReference type="STRING" id="1048205.AB852_09825"/>
<dbReference type="EMBL" id="LFBV01000002">
    <property type="protein sequence ID" value="OKH94551.1"/>
    <property type="molecule type" value="Genomic_DNA"/>
</dbReference>
<evidence type="ECO:0000313" key="3">
    <source>
        <dbReference type="EMBL" id="OKH94551.1"/>
    </source>
</evidence>
<evidence type="ECO:0000259" key="2">
    <source>
        <dbReference type="PROSITE" id="PS50271"/>
    </source>
</evidence>
<dbReference type="Pfam" id="PF02148">
    <property type="entry name" value="zf-UBP"/>
    <property type="match status" value="1"/>
</dbReference>
<gene>
    <name evidence="3" type="ORF">AB852_09825</name>
</gene>
<feature type="region of interest" description="Disordered" evidence="1">
    <location>
        <begin position="83"/>
        <end position="116"/>
    </location>
</feature>
<evidence type="ECO:0000256" key="1">
    <source>
        <dbReference type="SAM" id="MobiDB-lite"/>
    </source>
</evidence>
<dbReference type="InterPro" id="IPR013083">
    <property type="entry name" value="Znf_RING/FYVE/PHD"/>
</dbReference>
<dbReference type="SUPFAM" id="SSF57850">
    <property type="entry name" value="RING/U-box"/>
    <property type="match status" value="1"/>
</dbReference>
<protein>
    <submittedName>
        <fullName evidence="3">UBP-type zinc finger protein</fullName>
    </submittedName>
</protein>
<dbReference type="Gene3D" id="3.30.40.10">
    <property type="entry name" value="Zinc/RING finger domain, C3HC4 (zinc finger)"/>
    <property type="match status" value="1"/>
</dbReference>
<dbReference type="InterPro" id="IPR001607">
    <property type="entry name" value="Znf_UBP"/>
</dbReference>
<evidence type="ECO:0000313" key="4">
    <source>
        <dbReference type="Proteomes" id="UP000186455"/>
    </source>
</evidence>
<name>A0A1Q4V9L2_9ACTN</name>
<dbReference type="Proteomes" id="UP000186455">
    <property type="component" value="Unassembled WGS sequence"/>
</dbReference>
<accession>A0A1Q4V9L2</accession>
<sequence>MSLPDGIDPTALPSGTGCAECETSGGWWFHLRRCARCGHIGCCDSSPAKHATAHAKDSGHPLVRSFEPGEQWFWDYDSEQMYESGPALAPPQSHPVEQPAPGPVGRVPANWAETLR</sequence>
<keyword evidence="4" id="KW-1185">Reference proteome</keyword>
<dbReference type="GO" id="GO:0008270">
    <property type="term" value="F:zinc ion binding"/>
    <property type="evidence" value="ECO:0007669"/>
    <property type="project" value="InterPro"/>
</dbReference>
<dbReference type="PROSITE" id="PS50271">
    <property type="entry name" value="ZF_UBP"/>
    <property type="match status" value="1"/>
</dbReference>
<dbReference type="AlphaFoldDB" id="A0A1Q4V9L2"/>